<evidence type="ECO:0000313" key="3">
    <source>
        <dbReference type="Proteomes" id="UP000320231"/>
    </source>
</evidence>
<accession>A0A455UC81</accession>
<reference evidence="2 3" key="1">
    <citation type="journal article" date="2019" name="Microbiol. Resour. Announc.">
        <title>Complete Genome Sequence of Halomonas sulfidaeris Strain Esulfide1 Isolated from a Metal Sulfide Rock at a Depth of 2,200 Meters, Obtained Using Nanopore Sequencing.</title>
        <authorList>
            <person name="Saito M."/>
            <person name="Nishigata A."/>
            <person name="Galipon J."/>
            <person name="Arakawa K."/>
        </authorList>
    </citation>
    <scope>NUCLEOTIDE SEQUENCE [LARGE SCALE GENOMIC DNA]</scope>
    <source>
        <strain evidence="2 3">ATCC BAA-803</strain>
    </source>
</reference>
<evidence type="ECO:0000313" key="2">
    <source>
        <dbReference type="EMBL" id="BBI60824.1"/>
    </source>
</evidence>
<sequence length="54" mass="6134">MEAACDLIDDEYAWFEGVIEKLILSAQDYHRILRVALTLADLQGAPRPTHTHLI</sequence>
<dbReference type="KEGG" id="hsr:HSBAA_21300"/>
<evidence type="ECO:0000259" key="1">
    <source>
        <dbReference type="Pfam" id="PF13335"/>
    </source>
</evidence>
<proteinExistence type="predicted"/>
<name>A0A455UC81_9GAMM</name>
<dbReference type="InterPro" id="IPR025158">
    <property type="entry name" value="Mg_chelat-rel_C"/>
</dbReference>
<dbReference type="EMBL" id="AP019514">
    <property type="protein sequence ID" value="BBI60824.1"/>
    <property type="molecule type" value="Genomic_DNA"/>
</dbReference>
<dbReference type="AlphaFoldDB" id="A0A455UC81"/>
<feature type="domain" description="Mg chelatase-related protein C-terminal" evidence="1">
    <location>
        <begin position="2"/>
        <end position="53"/>
    </location>
</feature>
<organism evidence="2 3">
    <name type="scientific">Vreelandella sulfidaeris</name>
    <dbReference type="NCBI Taxonomy" id="115553"/>
    <lineage>
        <taxon>Bacteria</taxon>
        <taxon>Pseudomonadati</taxon>
        <taxon>Pseudomonadota</taxon>
        <taxon>Gammaproteobacteria</taxon>
        <taxon>Oceanospirillales</taxon>
        <taxon>Halomonadaceae</taxon>
        <taxon>Vreelandella</taxon>
    </lineage>
</organism>
<dbReference type="Pfam" id="PF13335">
    <property type="entry name" value="Mg_chelatase_C"/>
    <property type="match status" value="1"/>
</dbReference>
<dbReference type="Proteomes" id="UP000320231">
    <property type="component" value="Chromosome"/>
</dbReference>
<gene>
    <name evidence="2" type="ORF">HSBAA_21300</name>
</gene>
<protein>
    <recommendedName>
        <fullName evidence="1">Mg chelatase-related protein C-terminal domain-containing protein</fullName>
    </recommendedName>
</protein>